<keyword evidence="1" id="KW-1133">Transmembrane helix</keyword>
<dbReference type="EMBL" id="JBJIAA010000008">
    <property type="protein sequence ID" value="MFL0250891.1"/>
    <property type="molecule type" value="Genomic_DNA"/>
</dbReference>
<evidence type="ECO:0000256" key="1">
    <source>
        <dbReference type="SAM" id="Phobius"/>
    </source>
</evidence>
<accession>A0ABW8TEZ9</accession>
<evidence type="ECO:0000313" key="3">
    <source>
        <dbReference type="Proteomes" id="UP001623592"/>
    </source>
</evidence>
<dbReference type="InterPro" id="IPR031616">
    <property type="entry name" value="BsrE-like"/>
</dbReference>
<organism evidence="2 3">
    <name type="scientific">Clostridium neuense</name>
    <dbReference type="NCBI Taxonomy" id="1728934"/>
    <lineage>
        <taxon>Bacteria</taxon>
        <taxon>Bacillati</taxon>
        <taxon>Bacillota</taxon>
        <taxon>Clostridia</taxon>
        <taxon>Eubacteriales</taxon>
        <taxon>Clostridiaceae</taxon>
        <taxon>Clostridium</taxon>
    </lineage>
</organism>
<gene>
    <name evidence="2" type="ORF">ACJDT4_10700</name>
</gene>
<name>A0ABW8TEZ9_9CLOT</name>
<comment type="caution">
    <text evidence="2">The sequence shown here is derived from an EMBL/GenBank/DDBJ whole genome shotgun (WGS) entry which is preliminary data.</text>
</comment>
<reference evidence="2 3" key="1">
    <citation type="submission" date="2024-11" db="EMBL/GenBank/DDBJ databases">
        <authorList>
            <person name="Heng Y.C."/>
            <person name="Lim A.C.H."/>
            <person name="Lee J.K.Y."/>
            <person name="Kittelmann S."/>
        </authorList>
    </citation>
    <scope>NUCLEOTIDE SEQUENCE [LARGE SCALE GENOMIC DNA]</scope>
    <source>
        <strain evidence="2 3">WILCCON 0114</strain>
    </source>
</reference>
<keyword evidence="3" id="KW-1185">Reference proteome</keyword>
<protein>
    <submittedName>
        <fullName evidence="2">Holin-like toxin</fullName>
    </submittedName>
</protein>
<proteinExistence type="predicted"/>
<dbReference type="Proteomes" id="UP001623592">
    <property type="component" value="Unassembled WGS sequence"/>
</dbReference>
<dbReference type="RefSeq" id="WP_231017283.1">
    <property type="nucleotide sequence ID" value="NZ_JBJIAA010000008.1"/>
</dbReference>
<keyword evidence="1" id="KW-0472">Membrane</keyword>
<keyword evidence="1" id="KW-0812">Transmembrane</keyword>
<evidence type="ECO:0000313" key="2">
    <source>
        <dbReference type="EMBL" id="MFL0250891.1"/>
    </source>
</evidence>
<feature type="transmembrane region" description="Helical" evidence="1">
    <location>
        <begin position="6"/>
        <end position="27"/>
    </location>
</feature>
<dbReference type="Pfam" id="PF16935">
    <property type="entry name" value="Hol_Tox"/>
    <property type="match status" value="1"/>
</dbReference>
<sequence>MSNDNLMLLFTAGIFLIALLTFIVLLIEKISKK</sequence>